<keyword evidence="2" id="KW-1185">Reference proteome</keyword>
<evidence type="ECO:0000313" key="2">
    <source>
        <dbReference type="Proteomes" id="UP000886501"/>
    </source>
</evidence>
<comment type="caution">
    <text evidence="1">The sequence shown here is derived from an EMBL/GenBank/DDBJ whole genome shotgun (WGS) entry which is preliminary data.</text>
</comment>
<protein>
    <submittedName>
        <fullName evidence="1">Uncharacterized protein</fullName>
    </submittedName>
</protein>
<reference evidence="1" key="2">
    <citation type="journal article" date="2020" name="Nat. Commun.">
        <title>Large-scale genome sequencing of mycorrhizal fungi provides insights into the early evolution of symbiotic traits.</title>
        <authorList>
            <person name="Miyauchi S."/>
            <person name="Kiss E."/>
            <person name="Kuo A."/>
            <person name="Drula E."/>
            <person name="Kohler A."/>
            <person name="Sanchez-Garcia M."/>
            <person name="Morin E."/>
            <person name="Andreopoulos B."/>
            <person name="Barry K.W."/>
            <person name="Bonito G."/>
            <person name="Buee M."/>
            <person name="Carver A."/>
            <person name="Chen C."/>
            <person name="Cichocki N."/>
            <person name="Clum A."/>
            <person name="Culley D."/>
            <person name="Crous P.W."/>
            <person name="Fauchery L."/>
            <person name="Girlanda M."/>
            <person name="Hayes R.D."/>
            <person name="Keri Z."/>
            <person name="LaButti K."/>
            <person name="Lipzen A."/>
            <person name="Lombard V."/>
            <person name="Magnuson J."/>
            <person name="Maillard F."/>
            <person name="Murat C."/>
            <person name="Nolan M."/>
            <person name="Ohm R.A."/>
            <person name="Pangilinan J."/>
            <person name="Pereira M.F."/>
            <person name="Perotto S."/>
            <person name="Peter M."/>
            <person name="Pfister S."/>
            <person name="Riley R."/>
            <person name="Sitrit Y."/>
            <person name="Stielow J.B."/>
            <person name="Szollosi G."/>
            <person name="Zifcakova L."/>
            <person name="Stursova M."/>
            <person name="Spatafora J.W."/>
            <person name="Tedersoo L."/>
            <person name="Vaario L.M."/>
            <person name="Yamada A."/>
            <person name="Yan M."/>
            <person name="Wang P."/>
            <person name="Xu J."/>
            <person name="Bruns T."/>
            <person name="Baldrian P."/>
            <person name="Vilgalys R."/>
            <person name="Dunand C."/>
            <person name="Henrissat B."/>
            <person name="Grigoriev I.V."/>
            <person name="Hibbett D."/>
            <person name="Nagy L.G."/>
            <person name="Martin F.M."/>
        </authorList>
    </citation>
    <scope>NUCLEOTIDE SEQUENCE</scope>
    <source>
        <strain evidence="1">P2</strain>
    </source>
</reference>
<gene>
    <name evidence="1" type="ORF">BDM02DRAFT_3110711</name>
</gene>
<accession>A0ACB6ZQ44</accession>
<reference evidence="1" key="1">
    <citation type="submission" date="2019-10" db="EMBL/GenBank/DDBJ databases">
        <authorList>
            <consortium name="DOE Joint Genome Institute"/>
            <person name="Kuo A."/>
            <person name="Miyauchi S."/>
            <person name="Kiss E."/>
            <person name="Drula E."/>
            <person name="Kohler A."/>
            <person name="Sanchez-Garcia M."/>
            <person name="Andreopoulos B."/>
            <person name="Barry K.W."/>
            <person name="Bonito G."/>
            <person name="Buee M."/>
            <person name="Carver A."/>
            <person name="Chen C."/>
            <person name="Cichocki N."/>
            <person name="Clum A."/>
            <person name="Culley D."/>
            <person name="Crous P.W."/>
            <person name="Fauchery L."/>
            <person name="Girlanda M."/>
            <person name="Hayes R."/>
            <person name="Keri Z."/>
            <person name="Labutti K."/>
            <person name="Lipzen A."/>
            <person name="Lombard V."/>
            <person name="Magnuson J."/>
            <person name="Maillard F."/>
            <person name="Morin E."/>
            <person name="Murat C."/>
            <person name="Nolan M."/>
            <person name="Ohm R."/>
            <person name="Pangilinan J."/>
            <person name="Pereira M."/>
            <person name="Perotto S."/>
            <person name="Peter M."/>
            <person name="Riley R."/>
            <person name="Sitrit Y."/>
            <person name="Stielow B."/>
            <person name="Szollosi G."/>
            <person name="Zifcakova L."/>
            <person name="Stursova M."/>
            <person name="Spatafora J.W."/>
            <person name="Tedersoo L."/>
            <person name="Vaario L.-M."/>
            <person name="Yamada A."/>
            <person name="Yan M."/>
            <person name="Wang P."/>
            <person name="Xu J."/>
            <person name="Bruns T."/>
            <person name="Baldrian P."/>
            <person name="Vilgalys R."/>
            <person name="Henrissat B."/>
            <person name="Grigoriev I.V."/>
            <person name="Hibbett D."/>
            <person name="Nagy L.G."/>
            <person name="Martin F.M."/>
        </authorList>
    </citation>
    <scope>NUCLEOTIDE SEQUENCE</scope>
    <source>
        <strain evidence="1">P2</strain>
    </source>
</reference>
<dbReference type="Proteomes" id="UP000886501">
    <property type="component" value="Unassembled WGS sequence"/>
</dbReference>
<organism evidence="1 2">
    <name type="scientific">Thelephora ganbajun</name>
    <name type="common">Ganba fungus</name>
    <dbReference type="NCBI Taxonomy" id="370292"/>
    <lineage>
        <taxon>Eukaryota</taxon>
        <taxon>Fungi</taxon>
        <taxon>Dikarya</taxon>
        <taxon>Basidiomycota</taxon>
        <taxon>Agaricomycotina</taxon>
        <taxon>Agaricomycetes</taxon>
        <taxon>Thelephorales</taxon>
        <taxon>Thelephoraceae</taxon>
        <taxon>Thelephora</taxon>
    </lineage>
</organism>
<dbReference type="EMBL" id="MU117975">
    <property type="protein sequence ID" value="KAF9651553.1"/>
    <property type="molecule type" value="Genomic_DNA"/>
</dbReference>
<evidence type="ECO:0000313" key="1">
    <source>
        <dbReference type="EMBL" id="KAF9651553.1"/>
    </source>
</evidence>
<proteinExistence type="predicted"/>
<name>A0ACB6ZQ44_THEGA</name>
<sequence>MVCKTRVSRDLVLIVLSVIRKPSPPPSSTRPAATAGVVDVVAITISVAAGVVGAAEIRSVLFNVASVL</sequence>